<dbReference type="Gene3D" id="3.20.20.10">
    <property type="entry name" value="Alanine racemase"/>
    <property type="match status" value="1"/>
</dbReference>
<dbReference type="PANTHER" id="PTHR28004:SF2">
    <property type="entry name" value="D-SERINE DEHYDRATASE"/>
    <property type="match status" value="1"/>
</dbReference>
<dbReference type="GO" id="GO:0036088">
    <property type="term" value="P:D-serine catabolic process"/>
    <property type="evidence" value="ECO:0007669"/>
    <property type="project" value="TreeGrafter"/>
</dbReference>
<sequence>MFKSICAQLTKLSWRDFQIPRRLSAVSASTNLTLAHRRKITMDSSWRPPPPCRVGDPISSIDTPALVVDLDKMATNLKAMPQSMKKYPGVLVRPHGKAHKCPQVASLQVDHGAVGLCCQTLVEAEAMVYGAGIRDVFVSNQVCSTLSCSDRFKGSH</sequence>
<dbReference type="AlphaFoldDB" id="A0AAD9MQD6"/>
<accession>A0AAD9MQD6</accession>
<dbReference type="EMBL" id="JAODUP010001074">
    <property type="protein sequence ID" value="KAK2141580.1"/>
    <property type="molecule type" value="Genomic_DNA"/>
</dbReference>
<dbReference type="Proteomes" id="UP001208570">
    <property type="component" value="Unassembled WGS sequence"/>
</dbReference>
<evidence type="ECO:0000313" key="1">
    <source>
        <dbReference type="EMBL" id="KAK2141580.1"/>
    </source>
</evidence>
<dbReference type="GO" id="GO:0008721">
    <property type="term" value="F:D-serine ammonia-lyase activity"/>
    <property type="evidence" value="ECO:0007669"/>
    <property type="project" value="TreeGrafter"/>
</dbReference>
<evidence type="ECO:0000313" key="2">
    <source>
        <dbReference type="Proteomes" id="UP001208570"/>
    </source>
</evidence>
<dbReference type="SUPFAM" id="SSF51419">
    <property type="entry name" value="PLP-binding barrel"/>
    <property type="match status" value="1"/>
</dbReference>
<comment type="caution">
    <text evidence="1">The sequence shown here is derived from an EMBL/GenBank/DDBJ whole genome shotgun (WGS) entry which is preliminary data.</text>
</comment>
<protein>
    <recommendedName>
        <fullName evidence="3">Alanine racemase N-terminal domain-containing protein</fullName>
    </recommendedName>
</protein>
<organism evidence="1 2">
    <name type="scientific">Paralvinella palmiformis</name>
    <dbReference type="NCBI Taxonomy" id="53620"/>
    <lineage>
        <taxon>Eukaryota</taxon>
        <taxon>Metazoa</taxon>
        <taxon>Spiralia</taxon>
        <taxon>Lophotrochozoa</taxon>
        <taxon>Annelida</taxon>
        <taxon>Polychaeta</taxon>
        <taxon>Sedentaria</taxon>
        <taxon>Canalipalpata</taxon>
        <taxon>Terebellida</taxon>
        <taxon>Terebelliformia</taxon>
        <taxon>Alvinellidae</taxon>
        <taxon>Paralvinella</taxon>
    </lineage>
</organism>
<name>A0AAD9MQD6_9ANNE</name>
<dbReference type="InterPro" id="IPR051466">
    <property type="entry name" value="D-amino_acid_metab_enzyme"/>
</dbReference>
<reference evidence="1" key="1">
    <citation type="journal article" date="2023" name="Mol. Biol. Evol.">
        <title>Third-Generation Sequencing Reveals the Adaptive Role of the Epigenome in Three Deep-Sea Polychaetes.</title>
        <authorList>
            <person name="Perez M."/>
            <person name="Aroh O."/>
            <person name="Sun Y."/>
            <person name="Lan Y."/>
            <person name="Juniper S.K."/>
            <person name="Young C.R."/>
            <person name="Angers B."/>
            <person name="Qian P.Y."/>
        </authorList>
    </citation>
    <scope>NUCLEOTIDE SEQUENCE</scope>
    <source>
        <strain evidence="1">P08H-3</strain>
    </source>
</reference>
<gene>
    <name evidence="1" type="ORF">LSH36_1074g00002</name>
</gene>
<dbReference type="PANTHER" id="PTHR28004">
    <property type="entry name" value="ZGC:162816-RELATED"/>
    <property type="match status" value="1"/>
</dbReference>
<evidence type="ECO:0008006" key="3">
    <source>
        <dbReference type="Google" id="ProtNLM"/>
    </source>
</evidence>
<proteinExistence type="predicted"/>
<dbReference type="InterPro" id="IPR029066">
    <property type="entry name" value="PLP-binding_barrel"/>
</dbReference>
<keyword evidence="2" id="KW-1185">Reference proteome</keyword>